<dbReference type="Proteomes" id="UP000256864">
    <property type="component" value="Unassembled WGS sequence"/>
</dbReference>
<dbReference type="AlphaFoldDB" id="A0A371NF59"/>
<evidence type="ECO:0000313" key="5">
    <source>
        <dbReference type="Proteomes" id="UP000256864"/>
    </source>
</evidence>
<dbReference type="RefSeq" id="WP_010875835.1">
    <property type="nucleotide sequence ID" value="NZ_QREL01000001.1"/>
</dbReference>
<dbReference type="Pfam" id="PF09339">
    <property type="entry name" value="HTH_IclR"/>
    <property type="match status" value="1"/>
</dbReference>
<dbReference type="PANTHER" id="PTHR34704:SF1">
    <property type="entry name" value="ATPASE"/>
    <property type="match status" value="1"/>
</dbReference>
<dbReference type="InterPro" id="IPR036390">
    <property type="entry name" value="WH_DNA-bd_sf"/>
</dbReference>
<feature type="domain" description="HTH iclR-type" evidence="3">
    <location>
        <begin position="242"/>
        <end position="284"/>
    </location>
</feature>
<comment type="caution">
    <text evidence="4">The sequence shown here is derived from an EMBL/GenBank/DDBJ whole genome shotgun (WGS) entry which is preliminary data.</text>
</comment>
<gene>
    <name evidence="4" type="ORF">C7452_1148</name>
</gene>
<dbReference type="GeneID" id="1470157"/>
<dbReference type="InterPro" id="IPR036388">
    <property type="entry name" value="WH-like_DNA-bd_sf"/>
</dbReference>
<keyword evidence="5" id="KW-1185">Reference proteome</keyword>
<evidence type="ECO:0008006" key="6">
    <source>
        <dbReference type="Google" id="ProtNLM"/>
    </source>
</evidence>
<dbReference type="DNASU" id="1470157"/>
<dbReference type="GO" id="GO:0003677">
    <property type="term" value="F:DNA binding"/>
    <property type="evidence" value="ECO:0007669"/>
    <property type="project" value="InterPro"/>
</dbReference>
<dbReference type="InterPro" id="IPR004256">
    <property type="entry name" value="DUF234"/>
</dbReference>
<dbReference type="SUPFAM" id="SSF46785">
    <property type="entry name" value="Winged helix' DNA-binding domain"/>
    <property type="match status" value="1"/>
</dbReference>
<dbReference type="InterPro" id="IPR027417">
    <property type="entry name" value="P-loop_NTPase"/>
</dbReference>
<dbReference type="GO" id="GO:0006355">
    <property type="term" value="P:regulation of DNA-templated transcription"/>
    <property type="evidence" value="ECO:0007669"/>
    <property type="project" value="InterPro"/>
</dbReference>
<dbReference type="Pfam" id="PF03008">
    <property type="entry name" value="DUF234"/>
    <property type="match status" value="1"/>
</dbReference>
<dbReference type="InterPro" id="IPR011579">
    <property type="entry name" value="ATPase_dom"/>
</dbReference>
<proteinExistence type="predicted"/>
<dbReference type="Gene3D" id="1.10.10.10">
    <property type="entry name" value="Winged helix-like DNA-binding domain superfamily/Winged helix DNA-binding domain"/>
    <property type="match status" value="1"/>
</dbReference>
<name>A0A371NF59_9EURY</name>
<dbReference type="Pfam" id="PF01637">
    <property type="entry name" value="ATPase_2"/>
    <property type="match status" value="1"/>
</dbReference>
<dbReference type="InterPro" id="IPR011991">
    <property type="entry name" value="ArsR-like_HTH"/>
</dbReference>
<dbReference type="InterPro" id="IPR005471">
    <property type="entry name" value="Tscrpt_reg_IclR_N"/>
</dbReference>
<sequence>MFLDRERELQFLERRYEMGGPEFIVIYGRRRVGKTALLLEFISRHGGIYLLARETSNLENLKRFSDRLSEYFGDDFLKRNPFQNWDAFLEYLNQKATERLVVVIDEFPYLVKGDRSLPSILQEYWDLKLSNGRIFLIICGSSISMMEKLLGYKSPIYGRRTGQINLKPVDFLHAREFLPGYSLEDFIKAYGILGGSPAHLLEFDDSKTIKENLLEYLRSDSLLYQDAFFVLREELEEPRNYFAIMEAVAAGKTSLGEIMNETGLSRATVAKYLSVLIELDFVKREIPITASRKSRRGRYYIKDNYFAFWFRYIHPNIDFIESERRKELLELIIDDLPNYLGGIFENVAIEFLPLISNKLPFKPLKIGRWWHKNEEIDLVAFNEKEEKAILIEVKWKTLNKIEANKILKDLNRKSKILKMKEWEQYHGIIAKRVKDKEKIKGGLIWDLEDIENLKFSPE</sequence>
<evidence type="ECO:0000313" key="4">
    <source>
        <dbReference type="EMBL" id="REE29115.1"/>
    </source>
</evidence>
<protein>
    <recommendedName>
        <fullName evidence="6">ArsR family transcriptional regulator</fullName>
    </recommendedName>
</protein>
<dbReference type="Gene3D" id="3.40.50.300">
    <property type="entry name" value="P-loop containing nucleotide triphosphate hydrolases"/>
    <property type="match status" value="1"/>
</dbReference>
<feature type="domain" description="DUF234" evidence="2">
    <location>
        <begin position="309"/>
        <end position="406"/>
    </location>
</feature>
<evidence type="ECO:0000259" key="3">
    <source>
        <dbReference type="Pfam" id="PF09339"/>
    </source>
</evidence>
<dbReference type="GO" id="GO:0005524">
    <property type="term" value="F:ATP binding"/>
    <property type="evidence" value="ECO:0007669"/>
    <property type="project" value="InterPro"/>
</dbReference>
<reference evidence="4 5" key="1">
    <citation type="submission" date="2018-07" db="EMBL/GenBank/DDBJ databases">
        <title>Genomic Encyclopedia of Type Strains, Phase IV (KMG-IV): sequencing the most valuable type-strain genomes for metagenomic binning, comparative biology and taxonomic classification.</title>
        <authorList>
            <person name="Goeker M."/>
        </authorList>
    </citation>
    <scope>NUCLEOTIDE SEQUENCE [LARGE SCALE GENOMIC DNA]</scope>
    <source>
        <strain evidence="4 5">DSM 7466</strain>
    </source>
</reference>
<organism evidence="4 5">
    <name type="scientific">Methanothermobacter defluvii</name>
    <dbReference type="NCBI Taxonomy" id="49339"/>
    <lineage>
        <taxon>Archaea</taxon>
        <taxon>Methanobacteriati</taxon>
        <taxon>Methanobacteriota</taxon>
        <taxon>Methanomada group</taxon>
        <taxon>Methanobacteria</taxon>
        <taxon>Methanobacteriales</taxon>
        <taxon>Methanobacteriaceae</taxon>
        <taxon>Methanothermobacter</taxon>
    </lineage>
</organism>
<accession>A0A371NF59</accession>
<evidence type="ECO:0000259" key="1">
    <source>
        <dbReference type="Pfam" id="PF01637"/>
    </source>
</evidence>
<dbReference type="CDD" id="cd00090">
    <property type="entry name" value="HTH_ARSR"/>
    <property type="match status" value="1"/>
</dbReference>
<dbReference type="PANTHER" id="PTHR34704">
    <property type="entry name" value="ATPASE"/>
    <property type="match status" value="1"/>
</dbReference>
<dbReference type="EMBL" id="QREL01000001">
    <property type="protein sequence ID" value="REE29115.1"/>
    <property type="molecule type" value="Genomic_DNA"/>
</dbReference>
<dbReference type="SUPFAM" id="SSF52540">
    <property type="entry name" value="P-loop containing nucleoside triphosphate hydrolases"/>
    <property type="match status" value="1"/>
</dbReference>
<evidence type="ECO:0000259" key="2">
    <source>
        <dbReference type="Pfam" id="PF03008"/>
    </source>
</evidence>
<feature type="domain" description="ATPase" evidence="1">
    <location>
        <begin position="2"/>
        <end position="203"/>
    </location>
</feature>